<organism evidence="1 2">
    <name type="scientific">Didymella rabiei</name>
    <name type="common">Chickpea ascochyta blight fungus</name>
    <name type="synonym">Mycosphaerella rabiei</name>
    <dbReference type="NCBI Taxonomy" id="5454"/>
    <lineage>
        <taxon>Eukaryota</taxon>
        <taxon>Fungi</taxon>
        <taxon>Dikarya</taxon>
        <taxon>Ascomycota</taxon>
        <taxon>Pezizomycotina</taxon>
        <taxon>Dothideomycetes</taxon>
        <taxon>Pleosporomycetidae</taxon>
        <taxon>Pleosporales</taxon>
        <taxon>Pleosporineae</taxon>
        <taxon>Didymellaceae</taxon>
        <taxon>Ascochyta</taxon>
    </lineage>
</organism>
<comment type="caution">
    <text evidence="1">The sequence shown here is derived from an EMBL/GenBank/DDBJ whole genome shotgun (WGS) entry which is preliminary data.</text>
</comment>
<reference evidence="1 2" key="1">
    <citation type="journal article" date="2016" name="Sci. Rep.">
        <title>Draft genome sequencing and secretome analysis of fungal phytopathogen Ascochyta rabiei provides insight into the necrotrophic effector repertoire.</title>
        <authorList>
            <person name="Verma S."/>
            <person name="Gazara R.K."/>
            <person name="Nizam S."/>
            <person name="Parween S."/>
            <person name="Chattopadhyay D."/>
            <person name="Verma P.K."/>
        </authorList>
    </citation>
    <scope>NUCLEOTIDE SEQUENCE [LARGE SCALE GENOMIC DNA]</scope>
    <source>
        <strain evidence="1 2">ArDII</strain>
    </source>
</reference>
<dbReference type="AlphaFoldDB" id="A0A162ZER1"/>
<proteinExistence type="predicted"/>
<sequence>MQFAKKLSLVFIALQLPRALAWSCVSLAQLSCEAREIPENSWEKECINIDSLDWTNPTTRNKTECFCSDKGKAILKRFFDCFYTRASQCPNRSDNFATSYMIWIEESCYHRGKRRFYCNDDWKPTPPWDDIDNGDMKRRYELTDPYQYSLDSERTARGVPWHGCNPDNFRLRLGEGWP</sequence>
<name>A0A162ZER1_DIDRA</name>
<dbReference type="EMBL" id="JYNV01000274">
    <property type="protein sequence ID" value="KZM20569.1"/>
    <property type="molecule type" value="Genomic_DNA"/>
</dbReference>
<keyword evidence="2" id="KW-1185">Reference proteome</keyword>
<protein>
    <submittedName>
        <fullName evidence="1">Uncharacterized protein</fullName>
    </submittedName>
</protein>
<gene>
    <name evidence="1" type="ORF">ST47_g8263</name>
</gene>
<evidence type="ECO:0000313" key="2">
    <source>
        <dbReference type="Proteomes" id="UP000076837"/>
    </source>
</evidence>
<evidence type="ECO:0000313" key="1">
    <source>
        <dbReference type="EMBL" id="KZM20569.1"/>
    </source>
</evidence>
<dbReference type="Proteomes" id="UP000076837">
    <property type="component" value="Unassembled WGS sequence"/>
</dbReference>
<accession>A0A162ZER1</accession>
<dbReference type="OrthoDB" id="3801967at2759"/>